<accession>A0ABU5CEI9</accession>
<evidence type="ECO:0000313" key="6">
    <source>
        <dbReference type="EMBL" id="MDY0404751.1"/>
    </source>
</evidence>
<dbReference type="InterPro" id="IPR045621">
    <property type="entry name" value="BPD_transp_1_N"/>
</dbReference>
<dbReference type="Pfam" id="PF19300">
    <property type="entry name" value="BPD_transp_1_N"/>
    <property type="match status" value="1"/>
</dbReference>
<keyword evidence="4" id="KW-0812">Transmembrane</keyword>
<evidence type="ECO:0000256" key="1">
    <source>
        <dbReference type="ARBA" id="ARBA00004651"/>
    </source>
</evidence>
<feature type="transmembrane region" description="Helical" evidence="4">
    <location>
        <begin position="9"/>
        <end position="30"/>
    </location>
</feature>
<comment type="subcellular location">
    <subcellularLocation>
        <location evidence="1">Cell membrane</location>
        <topology evidence="1">Multi-pass membrane protein</topology>
    </subcellularLocation>
</comment>
<organism evidence="6 7">
    <name type="scientific">Tigheibacillus jepli</name>
    <dbReference type="NCBI Taxonomy" id="3035914"/>
    <lineage>
        <taxon>Bacteria</taxon>
        <taxon>Bacillati</taxon>
        <taxon>Bacillota</taxon>
        <taxon>Bacilli</taxon>
        <taxon>Bacillales</taxon>
        <taxon>Bacillaceae</taxon>
        <taxon>Tigheibacillus</taxon>
    </lineage>
</organism>
<protein>
    <submittedName>
        <fullName evidence="6">ABC transporter permease</fullName>
    </submittedName>
</protein>
<keyword evidence="2" id="KW-0813">Transport</keyword>
<feature type="domain" description="ABC transporter type 1 GsiC-like N-terminal" evidence="5">
    <location>
        <begin position="1"/>
        <end position="76"/>
    </location>
</feature>
<evidence type="ECO:0000256" key="2">
    <source>
        <dbReference type="ARBA" id="ARBA00022448"/>
    </source>
</evidence>
<reference evidence="6 7" key="1">
    <citation type="submission" date="2023-10" db="EMBL/GenBank/DDBJ databases">
        <title>179-bfca-hs.</title>
        <authorList>
            <person name="Miliotis G."/>
            <person name="Sengupta P."/>
            <person name="Hameed A."/>
            <person name="Chuvochina M."/>
            <person name="Mcdonagh F."/>
            <person name="Simpson A.C."/>
            <person name="Singh N.K."/>
            <person name="Rekha P.D."/>
            <person name="Raman K."/>
            <person name="Hugenholtz P."/>
            <person name="Venkateswaran K."/>
        </authorList>
    </citation>
    <scope>NUCLEOTIDE SEQUENCE [LARGE SCALE GENOMIC DNA]</scope>
    <source>
        <strain evidence="6 7">179-BFC-A-HS</strain>
    </source>
</reference>
<dbReference type="EMBL" id="JAROCA020000001">
    <property type="protein sequence ID" value="MDY0404751.1"/>
    <property type="molecule type" value="Genomic_DNA"/>
</dbReference>
<evidence type="ECO:0000256" key="4">
    <source>
        <dbReference type="SAM" id="Phobius"/>
    </source>
</evidence>
<dbReference type="Proteomes" id="UP001228376">
    <property type="component" value="Unassembled WGS sequence"/>
</dbReference>
<comment type="caution">
    <text evidence="6">The sequence shown here is derived from an EMBL/GenBank/DDBJ whole genome shotgun (WGS) entry which is preliminary data.</text>
</comment>
<evidence type="ECO:0000313" key="7">
    <source>
        <dbReference type="Proteomes" id="UP001228376"/>
    </source>
</evidence>
<dbReference type="PANTHER" id="PTHR43163:SF6">
    <property type="entry name" value="DIPEPTIDE TRANSPORT SYSTEM PERMEASE PROTEIN DPPB-RELATED"/>
    <property type="match status" value="1"/>
</dbReference>
<proteinExistence type="predicted"/>
<keyword evidence="3" id="KW-1003">Cell membrane</keyword>
<evidence type="ECO:0000259" key="5">
    <source>
        <dbReference type="Pfam" id="PF19300"/>
    </source>
</evidence>
<gene>
    <name evidence="6" type="ORF">P5G51_004435</name>
</gene>
<keyword evidence="7" id="KW-1185">Reference proteome</keyword>
<evidence type="ECO:0000256" key="3">
    <source>
        <dbReference type="ARBA" id="ARBA00022475"/>
    </source>
</evidence>
<sequence>MLKYIIRRLAMLIPVLLGVSLITFSLIHLIPGDPARSMLGEKASQQQLELLREEMGLNDPFIVQYGRFLGHIAQGDLGTSIQKKKISLHS</sequence>
<dbReference type="PANTHER" id="PTHR43163">
    <property type="entry name" value="DIPEPTIDE TRANSPORT SYSTEM PERMEASE PROTEIN DPPB-RELATED"/>
    <property type="match status" value="1"/>
</dbReference>
<keyword evidence="4" id="KW-1133">Transmembrane helix</keyword>
<keyword evidence="4" id="KW-0472">Membrane</keyword>
<dbReference type="RefSeq" id="WP_320384306.1">
    <property type="nucleotide sequence ID" value="NZ_JAROCA020000001.1"/>
</dbReference>
<name>A0ABU5CEI9_9BACI</name>